<dbReference type="SUPFAM" id="SSF51161">
    <property type="entry name" value="Trimeric LpxA-like enzymes"/>
    <property type="match status" value="1"/>
</dbReference>
<reference evidence="4 5" key="1">
    <citation type="submission" date="2018-10" db="EMBL/GenBank/DDBJ databases">
        <title>Genomic Encyclopedia of Archaeal and Bacterial Type Strains, Phase II (KMG-II): from individual species to whole genera.</title>
        <authorList>
            <person name="Goeker M."/>
        </authorList>
    </citation>
    <scope>NUCLEOTIDE SEQUENCE [LARGE SCALE GENOMIC DNA]</scope>
    <source>
        <strain evidence="4 5">DSM 18602</strain>
    </source>
</reference>
<dbReference type="Proteomes" id="UP000268007">
    <property type="component" value="Unassembled WGS sequence"/>
</dbReference>
<keyword evidence="3" id="KW-0012">Acyltransferase</keyword>
<evidence type="ECO:0000256" key="3">
    <source>
        <dbReference type="ARBA" id="ARBA00023315"/>
    </source>
</evidence>
<dbReference type="GO" id="GO:0016746">
    <property type="term" value="F:acyltransferase activity"/>
    <property type="evidence" value="ECO:0007669"/>
    <property type="project" value="UniProtKB-KW"/>
</dbReference>
<dbReference type="Pfam" id="PF00132">
    <property type="entry name" value="Hexapep"/>
    <property type="match status" value="1"/>
</dbReference>
<keyword evidence="5" id="KW-1185">Reference proteome</keyword>
<keyword evidence="2" id="KW-0677">Repeat</keyword>
<dbReference type="PROSITE" id="PS00101">
    <property type="entry name" value="HEXAPEP_TRANSFERASES"/>
    <property type="match status" value="1"/>
</dbReference>
<keyword evidence="1 4" id="KW-0808">Transferase</keyword>
<proteinExistence type="predicted"/>
<evidence type="ECO:0000313" key="4">
    <source>
        <dbReference type="EMBL" id="RKR81078.1"/>
    </source>
</evidence>
<evidence type="ECO:0000256" key="1">
    <source>
        <dbReference type="ARBA" id="ARBA00022679"/>
    </source>
</evidence>
<dbReference type="InterPro" id="IPR001451">
    <property type="entry name" value="Hexapep"/>
</dbReference>
<dbReference type="RefSeq" id="WP_121196810.1">
    <property type="nucleotide sequence ID" value="NZ_RBKU01000001.1"/>
</dbReference>
<dbReference type="InterPro" id="IPR018357">
    <property type="entry name" value="Hexapep_transf_CS"/>
</dbReference>
<name>A0A495IYC9_9SPHI</name>
<dbReference type="InterPro" id="IPR011004">
    <property type="entry name" value="Trimer_LpxA-like_sf"/>
</dbReference>
<dbReference type="CDD" id="cd04647">
    <property type="entry name" value="LbH_MAT_like"/>
    <property type="match status" value="1"/>
</dbReference>
<dbReference type="Pfam" id="PF14602">
    <property type="entry name" value="Hexapep_2"/>
    <property type="match status" value="1"/>
</dbReference>
<gene>
    <name evidence="4" type="ORF">BDD43_1222</name>
</gene>
<sequence>MSYIRIVNKAVNRAVKSVMGIAYWVVTWFRFKVNGVTFSLKYYPNGFPVVNVNLKGSFSIGHNFRFNSGRRHNIIGRQQLCYFVVGPQGKLTIGNHVGISSTAIVCYESIIIGDNVKIGGNTVIYDTDFHSLKVSERTKVPEDFSKVKTKPVKIEDNAFIGAHTTILKGVVIGRNSIVGSCSVVTKNIPPDEIWAGNPARFIKKIEPENI</sequence>
<evidence type="ECO:0000313" key="5">
    <source>
        <dbReference type="Proteomes" id="UP000268007"/>
    </source>
</evidence>
<dbReference type="OrthoDB" id="9801697at2"/>
<dbReference type="InterPro" id="IPR051159">
    <property type="entry name" value="Hexapeptide_acetyltransf"/>
</dbReference>
<evidence type="ECO:0000256" key="2">
    <source>
        <dbReference type="ARBA" id="ARBA00022737"/>
    </source>
</evidence>
<protein>
    <submittedName>
        <fullName evidence="4">Succinyltransferase-like protein</fullName>
    </submittedName>
</protein>
<organism evidence="4 5">
    <name type="scientific">Mucilaginibacter gracilis</name>
    <dbReference type="NCBI Taxonomy" id="423350"/>
    <lineage>
        <taxon>Bacteria</taxon>
        <taxon>Pseudomonadati</taxon>
        <taxon>Bacteroidota</taxon>
        <taxon>Sphingobacteriia</taxon>
        <taxon>Sphingobacteriales</taxon>
        <taxon>Sphingobacteriaceae</taxon>
        <taxon>Mucilaginibacter</taxon>
    </lineage>
</organism>
<dbReference type="AlphaFoldDB" id="A0A495IYC9"/>
<dbReference type="EMBL" id="RBKU01000001">
    <property type="protein sequence ID" value="RKR81078.1"/>
    <property type="molecule type" value="Genomic_DNA"/>
</dbReference>
<accession>A0A495IYC9</accession>
<comment type="caution">
    <text evidence="4">The sequence shown here is derived from an EMBL/GenBank/DDBJ whole genome shotgun (WGS) entry which is preliminary data.</text>
</comment>
<dbReference type="Gene3D" id="2.160.10.10">
    <property type="entry name" value="Hexapeptide repeat proteins"/>
    <property type="match status" value="1"/>
</dbReference>
<dbReference type="PANTHER" id="PTHR23416">
    <property type="entry name" value="SIALIC ACID SYNTHASE-RELATED"/>
    <property type="match status" value="1"/>
</dbReference>